<dbReference type="SUPFAM" id="SSF52540">
    <property type="entry name" value="P-loop containing nucleoside triphosphate hydrolases"/>
    <property type="match status" value="1"/>
</dbReference>
<feature type="domain" description="Restriction endonuclease type II-like" evidence="10">
    <location>
        <begin position="1344"/>
        <end position="1436"/>
    </location>
</feature>
<dbReference type="Gene3D" id="3.40.960.10">
    <property type="entry name" value="VSR Endonuclease"/>
    <property type="match status" value="1"/>
</dbReference>
<dbReference type="InterPro" id="IPR011335">
    <property type="entry name" value="Restrct_endonuc-II-like"/>
</dbReference>
<protein>
    <submittedName>
        <fullName evidence="11">RNA polymerase sigma factor, sigma-70 family</fullName>
    </submittedName>
</protein>
<dbReference type="InterPro" id="IPR041679">
    <property type="entry name" value="DNA2/NAM7-like_C"/>
</dbReference>
<keyword evidence="6" id="KW-0175">Coiled coil</keyword>
<proteinExistence type="inferred from homology"/>
<feature type="region of interest" description="Disordered" evidence="7">
    <location>
        <begin position="1504"/>
        <end position="1529"/>
    </location>
</feature>
<evidence type="ECO:0000256" key="7">
    <source>
        <dbReference type="SAM" id="MobiDB-lite"/>
    </source>
</evidence>
<sequence length="2134" mass="236589">MTFPEHDPELKDRVARLMGFLRKLAIKRSAPVTQISDHRDLLWLSDVGKHLPVEQDAGLGEHVFVVPRVQVAAEPKPPEVLRYWLDRSGDEPKLREQGPHPVTGDTVKLIDAGEVTDAFQEWLAEWRRWAEAEARRRALQQLHNRLADMERQASQQPESLEVVLAAGLLRVAGEHGATVRIHLVSQPVRIEHHRESGAIHCVVSDESPVRLEDDELIGDLGFFDRSAAPSLRKKLAATAQSPIDPQIPGFLKAWAERALDTECDISDSWTPRTTGAFRLDFAPALLLRTRGSYALRKYYEQIGSTLEESHEPVPLGLAQLVTPIETRDKLSWLERTNATAAAALAEDPLFPLPANDQQREVIRRLGEDSGVVVEGPPGTGKTHTIANLMSALLARGQRILVTSEKAQALAVLRDKLPEPLQDLCVSMTSTDRKTNAAARKSVSTLSDRHANFNAEASEHWINELSARRGAAQRRRAELLERIRALRESETYQHPEISPGYAGTLSEIVRKIGATGDVGWIEGTATGEPPLSTDEFGELIRLLRDEDDERQGRRDQAIPDQAHLPDEQLVVGLTQAVAEGTEVVGGDHGELIGALGNLTDDQFRRLSHDCAQVQELIVGLRALPARQDWLDDTVSALLGQQREHLWAGAGQVLSLVDEALQCDRNAGHTPITTEGVPPSAHAAFRSYAEYLQSGGKVRKHLKKPQQKAVDAYLPTVRVGSAEVTNTGTAMQVANHLRTLEIAEMVSATFAALGYVLDTTAPRSVVVDQLVQLRKLYGVVEQVRAAQHTLRQHLTAIPPTVRPRLASLGELFEFTERTMDAARAHSAKTARGRLDHLADQVSALSPAPNRSPEHDALTAALRSHDAAAYQDAVRALDRARRQRAAQQRCDTLLDRLRRACPALADTLTRSARNPEWTDRIHAWPQAWARAVARSWVEEQTAAGAEQELEAELEATTADLEKITADLAAEQAWNACLRRMTAEQVGALNSYASNAGNAGKSGKYHERFRAAAREAMSVAQGAVPAWVMPIKHVLDTVPPRQNAFDVIIVDEASQAELTSTFLLWLAPRIIVVGDDKQCTPSEVASGALQPIFDTLDSELYDVPNYLRTEFSPRSSMFSLLRSRFGQLVRLREHFRCMPEIIQWSSNEFYQDQPLVPVRQFGADRLPPLQTQYVRGGFVEGKNQTLCNPVEADAIADSIVACLDDPAYDDKTFGVVVLQGQRQVDVITNALFDRGVDPEVWAERRLRIGTASDFQGDERHVVWLSMVVSPEQNFAPLVRASFQRSFNVAASRAQDQLILFHSVTKDRLRPGDLRLSLLEHMTAERKALDDVLTNVQRDVRHPQFDSLFEQRVFCDLVERGYHVTPQVESNGRRIDLVVTGEGAKLAVECDGDHWHTPEQLTQDLYREQELKRCGWKFWRVRESSYYLDKERALATLWTTLDGLGIRPILNTAPTASPKQRTEPRPEPPVDESVPEPAEALPALAEAPSDGKQLWPEVFPWLSEYQAGDNPELDGASTTPEWWLSSSPGDSAQLSPSAATYAIAATLLMDWPDDTPLARAFPAIPPDTRMDHLPFSSRALRLLRYLEIETAVDLSRLFLPEVLEARGIGRRTALDLFTTLADASLEPPSPADTGTVVEQPSEEEPETADPLEEIGRWFGRFDARSLSILRRRTFADEPETLQALAAEHGVSPQRISQLESSARKQLDAKLAASGPVTELRDSVRARIQPVAALSRLLEDFPVLRERVESLGKPFWYVLDKLDDEFEVVDGWALAPNVKATRSRTELLLEDSTDRHGVVALDELGALLAEFGMGLDELRNWLVWCGYEIIDGHVLTRTATLGDRAAALLSITGEPMTAKSIAERLEVANLGGLANRLSDDRRFKRVDRGTWALSEWEFEEYTTIRDQIGQIIDRNAGSVPLNALVGELTTRFREISETSIRTFAAAAPFQTRGGIVSRSTSGPARRKGPAQTRKVFRHDGGWAYRIVITSDHLRGSGFTVPVGLAMALSLAPEQTVEFSSQLGLQSVRWSGPQPQCASIRRFLEKEDIGVGATVFLLFSDDRRFRLVEAGSAEVEPLGEALRLIGLGSDRDRPADVERALATAVCFPPDSTRDQLVTAYRERGDDDVAALLEQAWSEPTL</sequence>
<dbReference type="EMBL" id="CM001440">
    <property type="protein sequence ID" value="EHR59545.1"/>
    <property type="molecule type" value="Genomic_DNA"/>
</dbReference>
<feature type="compositionally biased region" description="Polar residues" evidence="7">
    <location>
        <begin position="1511"/>
        <end position="1529"/>
    </location>
</feature>
<comment type="similarity">
    <text evidence="1">Belongs to the DNA2/NAM7 helicase family.</text>
</comment>
<dbReference type="Gene3D" id="1.10.10.10">
    <property type="entry name" value="Winged helix-like DNA-binding domain superfamily/Winged helix DNA-binding domain"/>
    <property type="match status" value="1"/>
</dbReference>
<feature type="region of interest" description="Disordered" evidence="7">
    <location>
        <begin position="1446"/>
        <end position="1471"/>
    </location>
</feature>
<dbReference type="InterPro" id="IPR027417">
    <property type="entry name" value="P-loop_NTPase"/>
</dbReference>
<evidence type="ECO:0000259" key="9">
    <source>
        <dbReference type="Pfam" id="PF13087"/>
    </source>
</evidence>
<dbReference type="Proteomes" id="UP000002791">
    <property type="component" value="Chromosome"/>
</dbReference>
<keyword evidence="3" id="KW-0378">Hydrolase</keyword>
<dbReference type="CDD" id="cd18808">
    <property type="entry name" value="SF1_C_Upf1"/>
    <property type="match status" value="1"/>
</dbReference>
<dbReference type="PANTHER" id="PTHR43788">
    <property type="entry name" value="DNA2/NAM7 HELICASE FAMILY MEMBER"/>
    <property type="match status" value="1"/>
</dbReference>
<evidence type="ECO:0000256" key="6">
    <source>
        <dbReference type="SAM" id="Coils"/>
    </source>
</evidence>
<dbReference type="InterPro" id="IPR036388">
    <property type="entry name" value="WH-like_DNA-bd_sf"/>
</dbReference>
<feature type="coiled-coil region" evidence="6">
    <location>
        <begin position="461"/>
        <end position="488"/>
    </location>
</feature>
<evidence type="ECO:0000256" key="4">
    <source>
        <dbReference type="ARBA" id="ARBA00022806"/>
    </source>
</evidence>
<reference evidence="11 12" key="1">
    <citation type="submission" date="2011-11" db="EMBL/GenBank/DDBJ databases">
        <title>The Noncontiguous Finished sequence of Saccharomonospora cyanea NA-134.</title>
        <authorList>
            <consortium name="US DOE Joint Genome Institute"/>
            <person name="Lucas S."/>
            <person name="Han J."/>
            <person name="Lapidus A."/>
            <person name="Cheng J.-F."/>
            <person name="Goodwin L."/>
            <person name="Pitluck S."/>
            <person name="Peters L."/>
            <person name="Ovchinnikova G."/>
            <person name="Lu M."/>
            <person name="Detter J.C."/>
            <person name="Han C."/>
            <person name="Tapia R."/>
            <person name="Land M."/>
            <person name="Hauser L."/>
            <person name="Kyrpides N."/>
            <person name="Ivanova N."/>
            <person name="Pagani I."/>
            <person name="Brambilla E.-M."/>
            <person name="Klenk H.-P."/>
            <person name="Woyke T."/>
        </authorList>
    </citation>
    <scope>NUCLEOTIDE SEQUENCE [LARGE SCALE GENOMIC DNA]</scope>
    <source>
        <strain evidence="11 12">NA-134</strain>
    </source>
</reference>
<dbReference type="OrthoDB" id="3197455at2"/>
<dbReference type="GO" id="GO:0043139">
    <property type="term" value="F:5'-3' DNA helicase activity"/>
    <property type="evidence" value="ECO:0007669"/>
    <property type="project" value="TreeGrafter"/>
</dbReference>
<feature type="compositionally biased region" description="Acidic residues" evidence="7">
    <location>
        <begin position="1635"/>
        <end position="1644"/>
    </location>
</feature>
<dbReference type="Gene3D" id="3.40.50.300">
    <property type="entry name" value="P-loop containing nucleotide triphosphate hydrolases"/>
    <property type="match status" value="3"/>
</dbReference>
<dbReference type="SUPFAM" id="SSF88659">
    <property type="entry name" value="Sigma3 and sigma4 domains of RNA polymerase sigma factors"/>
    <property type="match status" value="1"/>
</dbReference>
<keyword evidence="2" id="KW-0547">Nucleotide-binding</keyword>
<evidence type="ECO:0000313" key="12">
    <source>
        <dbReference type="Proteomes" id="UP000002791"/>
    </source>
</evidence>
<keyword evidence="4" id="KW-0347">Helicase</keyword>
<dbReference type="eggNOG" id="COG0507">
    <property type="taxonomic scope" value="Bacteria"/>
</dbReference>
<evidence type="ECO:0000256" key="1">
    <source>
        <dbReference type="ARBA" id="ARBA00007913"/>
    </source>
</evidence>
<feature type="region of interest" description="Disordered" evidence="7">
    <location>
        <begin position="1619"/>
        <end position="1644"/>
    </location>
</feature>
<dbReference type="InterPro" id="IPR041677">
    <property type="entry name" value="DNA2/NAM7_AAA_11"/>
</dbReference>
<organism evidence="11 12">
    <name type="scientific">Saccharomonospora cyanea NA-134</name>
    <dbReference type="NCBI Taxonomy" id="882082"/>
    <lineage>
        <taxon>Bacteria</taxon>
        <taxon>Bacillati</taxon>
        <taxon>Actinomycetota</taxon>
        <taxon>Actinomycetes</taxon>
        <taxon>Pseudonocardiales</taxon>
        <taxon>Pseudonocardiaceae</taxon>
        <taxon>Saccharomonospora</taxon>
    </lineage>
</organism>
<keyword evidence="12" id="KW-1185">Reference proteome</keyword>
<evidence type="ECO:0000259" key="10">
    <source>
        <dbReference type="Pfam" id="PF18741"/>
    </source>
</evidence>
<keyword evidence="5" id="KW-0067">ATP-binding</keyword>
<accession>H5XH74</accession>
<gene>
    <name evidence="11" type="ORF">SaccyDRAFT_0617</name>
</gene>
<dbReference type="GO" id="GO:0016787">
    <property type="term" value="F:hydrolase activity"/>
    <property type="evidence" value="ECO:0007669"/>
    <property type="project" value="UniProtKB-KW"/>
</dbReference>
<dbReference type="Pfam" id="PF13086">
    <property type="entry name" value="AAA_11"/>
    <property type="match status" value="1"/>
</dbReference>
<dbReference type="InterPro" id="IPR049468">
    <property type="entry name" value="Restrct_endonuc-II-like_dom"/>
</dbReference>
<dbReference type="STRING" id="882082.SaccyDRAFT_0617"/>
<evidence type="ECO:0000256" key="3">
    <source>
        <dbReference type="ARBA" id="ARBA00022801"/>
    </source>
</evidence>
<dbReference type="PANTHER" id="PTHR43788:SF8">
    <property type="entry name" value="DNA-BINDING PROTEIN SMUBP-2"/>
    <property type="match status" value="1"/>
</dbReference>
<dbReference type="Pfam" id="PF18741">
    <property type="entry name" value="MTES_1575"/>
    <property type="match status" value="1"/>
</dbReference>
<dbReference type="eggNOG" id="COG0568">
    <property type="taxonomic scope" value="Bacteria"/>
</dbReference>
<evidence type="ECO:0000313" key="11">
    <source>
        <dbReference type="EMBL" id="EHR59545.1"/>
    </source>
</evidence>
<dbReference type="GO" id="GO:0005524">
    <property type="term" value="F:ATP binding"/>
    <property type="evidence" value="ECO:0007669"/>
    <property type="project" value="UniProtKB-KW"/>
</dbReference>
<evidence type="ECO:0000256" key="5">
    <source>
        <dbReference type="ARBA" id="ARBA00022840"/>
    </source>
</evidence>
<dbReference type="SUPFAM" id="SSF52980">
    <property type="entry name" value="Restriction endonuclease-like"/>
    <property type="match status" value="1"/>
</dbReference>
<dbReference type="RefSeq" id="WP_005453475.1">
    <property type="nucleotide sequence ID" value="NZ_CM001440.1"/>
</dbReference>
<evidence type="ECO:0000259" key="8">
    <source>
        <dbReference type="Pfam" id="PF13086"/>
    </source>
</evidence>
<dbReference type="eggNOG" id="COG1112">
    <property type="taxonomic scope" value="Bacteria"/>
</dbReference>
<evidence type="ECO:0000256" key="2">
    <source>
        <dbReference type="ARBA" id="ARBA00022741"/>
    </source>
</evidence>
<dbReference type="InterPro" id="IPR050534">
    <property type="entry name" value="Coronavir_polyprotein_1ab"/>
</dbReference>
<name>H5XH74_9PSEU</name>
<dbReference type="InterPro" id="IPR047187">
    <property type="entry name" value="SF1_C_Upf1"/>
</dbReference>
<feature type="domain" description="DNA2/NAM7 helicase helicase" evidence="8">
    <location>
        <begin position="355"/>
        <end position="456"/>
    </location>
</feature>
<dbReference type="InterPro" id="IPR013324">
    <property type="entry name" value="RNA_pol_sigma_r3/r4-like"/>
</dbReference>
<dbReference type="HOGENOM" id="CLU_000738_0_0_11"/>
<dbReference type="Pfam" id="PF13087">
    <property type="entry name" value="AAA_12"/>
    <property type="match status" value="1"/>
</dbReference>
<feature type="domain" description="DNA2/NAM7 helicase-like C-terminal" evidence="9">
    <location>
        <begin position="1112"/>
        <end position="1296"/>
    </location>
</feature>